<keyword evidence="1" id="KW-0812">Transmembrane</keyword>
<keyword evidence="4" id="KW-1185">Reference proteome</keyword>
<evidence type="ECO:0000256" key="1">
    <source>
        <dbReference type="SAM" id="Phobius"/>
    </source>
</evidence>
<protein>
    <recommendedName>
        <fullName evidence="2">VWFC domain-containing protein</fullName>
    </recommendedName>
</protein>
<accession>A0A6H5G2I4</accession>
<evidence type="ECO:0000313" key="4">
    <source>
        <dbReference type="Proteomes" id="UP000479000"/>
    </source>
</evidence>
<dbReference type="EMBL" id="CADCXU010004459">
    <property type="protein sequence ID" value="CAA9996196.1"/>
    <property type="molecule type" value="Genomic_DNA"/>
</dbReference>
<keyword evidence="1" id="KW-1133">Transmembrane helix</keyword>
<evidence type="ECO:0000259" key="2">
    <source>
        <dbReference type="PROSITE" id="PS50184"/>
    </source>
</evidence>
<dbReference type="OrthoDB" id="5976811at2759"/>
<reference evidence="3 4" key="1">
    <citation type="submission" date="2020-02" db="EMBL/GenBank/DDBJ databases">
        <authorList>
            <person name="Ferguson B K."/>
        </authorList>
    </citation>
    <scope>NUCLEOTIDE SEQUENCE [LARGE SCALE GENOMIC DNA]</scope>
</reference>
<keyword evidence="1" id="KW-0472">Membrane</keyword>
<evidence type="ECO:0000313" key="3">
    <source>
        <dbReference type="EMBL" id="CAA9996196.1"/>
    </source>
</evidence>
<sequence length="176" mass="18742">MEAASCATRSPALLPFARTPSLHRRVAAAPLACSQLHCPVLMTLNAFQEENSCQVGNVTFSLGDVWEVKKCERCTCGSGRIITCTQTVCESGCSNSNPCCPNCSDGYGHDSDAHSGMKIPGWLYLVITAVLLALGLCTVNLIKNWDRFGIDSDPCNGNYKVVATCDNPPPSSKGPV</sequence>
<organism evidence="3 4">
    <name type="scientific">Nesidiocoris tenuis</name>
    <dbReference type="NCBI Taxonomy" id="355587"/>
    <lineage>
        <taxon>Eukaryota</taxon>
        <taxon>Metazoa</taxon>
        <taxon>Ecdysozoa</taxon>
        <taxon>Arthropoda</taxon>
        <taxon>Hexapoda</taxon>
        <taxon>Insecta</taxon>
        <taxon>Pterygota</taxon>
        <taxon>Neoptera</taxon>
        <taxon>Paraneoptera</taxon>
        <taxon>Hemiptera</taxon>
        <taxon>Heteroptera</taxon>
        <taxon>Panheteroptera</taxon>
        <taxon>Cimicomorpha</taxon>
        <taxon>Miridae</taxon>
        <taxon>Dicyphina</taxon>
        <taxon>Nesidiocoris</taxon>
    </lineage>
</organism>
<dbReference type="PROSITE" id="PS50184">
    <property type="entry name" value="VWFC_2"/>
    <property type="match status" value="1"/>
</dbReference>
<dbReference type="Proteomes" id="UP000479000">
    <property type="component" value="Unassembled WGS sequence"/>
</dbReference>
<gene>
    <name evidence="3" type="ORF">NTEN_LOCUS2782</name>
</gene>
<dbReference type="AlphaFoldDB" id="A0A6H5G2I4"/>
<feature type="domain" description="VWFC" evidence="2">
    <location>
        <begin position="51"/>
        <end position="104"/>
    </location>
</feature>
<name>A0A6H5G2I4_9HEMI</name>
<proteinExistence type="predicted"/>
<feature type="transmembrane region" description="Helical" evidence="1">
    <location>
        <begin position="121"/>
        <end position="142"/>
    </location>
</feature>
<dbReference type="InterPro" id="IPR001007">
    <property type="entry name" value="VWF_dom"/>
</dbReference>